<protein>
    <submittedName>
        <fullName evidence="5">FCD domain-containing protein</fullName>
    </submittedName>
</protein>
<dbReference type="Gene3D" id="1.10.10.10">
    <property type="entry name" value="Winged helix-like DNA-binding domain superfamily/Winged helix DNA-binding domain"/>
    <property type="match status" value="1"/>
</dbReference>
<dbReference type="SMART" id="SM00895">
    <property type="entry name" value="FCD"/>
    <property type="match status" value="1"/>
</dbReference>
<dbReference type="Pfam" id="PF07729">
    <property type="entry name" value="FCD"/>
    <property type="match status" value="1"/>
</dbReference>
<organism evidence="5 6">
    <name type="scientific">Pseudomonas chlororaphis</name>
    <dbReference type="NCBI Taxonomy" id="587753"/>
    <lineage>
        <taxon>Bacteria</taxon>
        <taxon>Pseudomonadati</taxon>
        <taxon>Pseudomonadota</taxon>
        <taxon>Gammaproteobacteria</taxon>
        <taxon>Pseudomonadales</taxon>
        <taxon>Pseudomonadaceae</taxon>
        <taxon>Pseudomonas</taxon>
    </lineage>
</organism>
<evidence type="ECO:0000259" key="4">
    <source>
        <dbReference type="PROSITE" id="PS50949"/>
    </source>
</evidence>
<dbReference type="SUPFAM" id="SSF48008">
    <property type="entry name" value="GntR ligand-binding domain-like"/>
    <property type="match status" value="1"/>
</dbReference>
<dbReference type="SUPFAM" id="SSF46785">
    <property type="entry name" value="Winged helix' DNA-binding domain"/>
    <property type="match status" value="1"/>
</dbReference>
<evidence type="ECO:0000256" key="3">
    <source>
        <dbReference type="ARBA" id="ARBA00023163"/>
    </source>
</evidence>
<proteinExistence type="predicted"/>
<dbReference type="GO" id="GO:0003700">
    <property type="term" value="F:DNA-binding transcription factor activity"/>
    <property type="evidence" value="ECO:0007669"/>
    <property type="project" value="InterPro"/>
</dbReference>
<comment type="caution">
    <text evidence="5">The sequence shown here is derived from an EMBL/GenBank/DDBJ whole genome shotgun (WGS) entry which is preliminary data.</text>
</comment>
<accession>A0AB34C1I9</accession>
<keyword evidence="3" id="KW-0804">Transcription</keyword>
<evidence type="ECO:0000313" key="5">
    <source>
        <dbReference type="EMBL" id="KAA5839985.1"/>
    </source>
</evidence>
<dbReference type="PROSITE" id="PS50949">
    <property type="entry name" value="HTH_GNTR"/>
    <property type="match status" value="1"/>
</dbReference>
<dbReference type="SMART" id="SM00345">
    <property type="entry name" value="HTH_GNTR"/>
    <property type="match status" value="1"/>
</dbReference>
<dbReference type="InterPro" id="IPR011711">
    <property type="entry name" value="GntR_C"/>
</dbReference>
<keyword evidence="1" id="KW-0805">Transcription regulation</keyword>
<evidence type="ECO:0000256" key="1">
    <source>
        <dbReference type="ARBA" id="ARBA00023015"/>
    </source>
</evidence>
<reference evidence="5 6" key="1">
    <citation type="submission" date="2019-09" db="EMBL/GenBank/DDBJ databases">
        <authorList>
            <person name="Vacheron J."/>
            <person name="Dubost A."/>
            <person name="Prigent-Combaret C."/>
            <person name="Muller D."/>
        </authorList>
    </citation>
    <scope>NUCLEOTIDE SEQUENCE [LARGE SCALE GENOMIC DNA]</scope>
    <source>
        <strain evidence="5 6">JV497</strain>
    </source>
</reference>
<dbReference type="Proteomes" id="UP000323924">
    <property type="component" value="Unassembled WGS sequence"/>
</dbReference>
<dbReference type="GO" id="GO:0003677">
    <property type="term" value="F:DNA binding"/>
    <property type="evidence" value="ECO:0007669"/>
    <property type="project" value="UniProtKB-KW"/>
</dbReference>
<evidence type="ECO:0000313" key="6">
    <source>
        <dbReference type="Proteomes" id="UP000323924"/>
    </source>
</evidence>
<dbReference type="Pfam" id="PF00392">
    <property type="entry name" value="GntR"/>
    <property type="match status" value="1"/>
</dbReference>
<dbReference type="AlphaFoldDB" id="A0AB34C1I9"/>
<dbReference type="PANTHER" id="PTHR43537:SF20">
    <property type="entry name" value="HTH-TYPE TRANSCRIPTIONAL REPRESSOR GLAR"/>
    <property type="match status" value="1"/>
</dbReference>
<evidence type="ECO:0000256" key="2">
    <source>
        <dbReference type="ARBA" id="ARBA00023125"/>
    </source>
</evidence>
<dbReference type="InterPro" id="IPR008920">
    <property type="entry name" value="TF_FadR/GntR_C"/>
</dbReference>
<dbReference type="Gene3D" id="1.20.120.530">
    <property type="entry name" value="GntR ligand-binding domain-like"/>
    <property type="match status" value="1"/>
</dbReference>
<dbReference type="EMBL" id="VWPC01000021">
    <property type="protein sequence ID" value="KAA5839985.1"/>
    <property type="molecule type" value="Genomic_DNA"/>
</dbReference>
<dbReference type="PANTHER" id="PTHR43537">
    <property type="entry name" value="TRANSCRIPTIONAL REGULATOR, GNTR FAMILY"/>
    <property type="match status" value="1"/>
</dbReference>
<dbReference type="InterPro" id="IPR036390">
    <property type="entry name" value="WH_DNA-bd_sf"/>
</dbReference>
<gene>
    <name evidence="5" type="ORF">F2A38_23545</name>
</gene>
<name>A0AB34C1I9_9PSED</name>
<dbReference type="InterPro" id="IPR036388">
    <property type="entry name" value="WH-like_DNA-bd_sf"/>
</dbReference>
<keyword evidence="2" id="KW-0238">DNA-binding</keyword>
<dbReference type="InterPro" id="IPR000524">
    <property type="entry name" value="Tscrpt_reg_HTH_GntR"/>
</dbReference>
<sequence>MASQLEARVRQDIINGKLVPGSRLRLKELAESYDAGVIPLREALSRLAATGFVTSADQKGFSVGRISAEEIQDITQARLHIECKALALSIANGDVEWESRVIAAHHRLDRLPVVEGPDRLLRPDWENAHEAFHAALLSNCGSSWLLRFSSMLRDQTARYRVLSMHYIDSADRDVPHEHRQLLDAALARDIDTACALLAEHYQSTTRNVLNHELLSRGQR</sequence>
<feature type="domain" description="HTH gntR-type" evidence="4">
    <location>
        <begin position="1"/>
        <end position="66"/>
    </location>
</feature>